<dbReference type="Pfam" id="PF06985">
    <property type="entry name" value="HET"/>
    <property type="match status" value="1"/>
</dbReference>
<dbReference type="InterPro" id="IPR010730">
    <property type="entry name" value="HET"/>
</dbReference>
<accession>A0A5C3PF70</accession>
<evidence type="ECO:0000313" key="3">
    <source>
        <dbReference type="EMBL" id="TFK84543.1"/>
    </source>
</evidence>
<dbReference type="STRING" id="1314778.A0A5C3PF70"/>
<dbReference type="EMBL" id="ML211310">
    <property type="protein sequence ID" value="TFK84543.1"/>
    <property type="molecule type" value="Genomic_DNA"/>
</dbReference>
<dbReference type="Pfam" id="PF26640">
    <property type="entry name" value="DUF8212"/>
    <property type="match status" value="1"/>
</dbReference>
<protein>
    <submittedName>
        <fullName evidence="3">HET-domain-containing protein</fullName>
    </submittedName>
</protein>
<keyword evidence="4" id="KW-1185">Reference proteome</keyword>
<evidence type="ECO:0000259" key="1">
    <source>
        <dbReference type="Pfam" id="PF06985"/>
    </source>
</evidence>
<organism evidence="3 4">
    <name type="scientific">Polyporus arcularius HHB13444</name>
    <dbReference type="NCBI Taxonomy" id="1314778"/>
    <lineage>
        <taxon>Eukaryota</taxon>
        <taxon>Fungi</taxon>
        <taxon>Dikarya</taxon>
        <taxon>Basidiomycota</taxon>
        <taxon>Agaricomycotina</taxon>
        <taxon>Agaricomycetes</taxon>
        <taxon>Polyporales</taxon>
        <taxon>Polyporaceae</taxon>
        <taxon>Polyporus</taxon>
    </lineage>
</organism>
<sequence>MWLLSSSRAELQYFVSPDAVEGGYAILSHVWGQEEQTFQDLQDLRAKCAQKGQNPRDLACEKIKRSCELAERHGHRWVWIDTCCIDKTSSAELSEAINSMFRYYALSRVCYAFLNDVDSDKAFHPSLGHQPGWAQFHASRWHRRGWTLQELVAPRLVLFLSKEWETMGTKVDLAPEIEKAAHIPVSLLTLQRSLDDFSIGERMSWAVERRTTRLEDEAYCLLGIFDINMPTLYGEGSKAFQRLQEEIMKKSADTTLFAWGSECMGNLAGDPGRPRDADSYSLANFGLFATSPRMFKTRDDRTVRYSPHGLLDQSDAQATLTSSLCGGRVVTLSITPHGVMAHLPVVEFGSYTLADLCWRDQEGFPILLVLSPVPADADQWGPTYAVGVYPNPAARLVFLGLRDSMKDACTTRVWTDIYIIQSAPLEQSPVLRIPPIPLNHALRPPFRFPEHNIQTLASSSQPCKVFVDKVQLPWTGEPPATFTIWPSSGLLDHFLTFYRTITTIQVGMCSLPSAKSTSLHALDTSKVACPALWANAQYLPEDEAPHHGHQCPGDHVSTWPDLRKTFVCEEPNEPGWWEAFTLAFTPCPMNPNGTLILNAWHRAIDFEAPDGFTDTEAVPAAP</sequence>
<dbReference type="InterPro" id="IPR058525">
    <property type="entry name" value="DUF8212"/>
</dbReference>
<dbReference type="InParanoid" id="A0A5C3PF70"/>
<dbReference type="Proteomes" id="UP000308197">
    <property type="component" value="Unassembled WGS sequence"/>
</dbReference>
<feature type="domain" description="DUF8212" evidence="2">
    <location>
        <begin position="238"/>
        <end position="351"/>
    </location>
</feature>
<dbReference type="AlphaFoldDB" id="A0A5C3PF70"/>
<dbReference type="PANTHER" id="PTHR10622:SF10">
    <property type="entry name" value="HET DOMAIN-CONTAINING PROTEIN"/>
    <property type="match status" value="1"/>
</dbReference>
<dbReference type="PANTHER" id="PTHR10622">
    <property type="entry name" value="HET DOMAIN-CONTAINING PROTEIN"/>
    <property type="match status" value="1"/>
</dbReference>
<evidence type="ECO:0000313" key="4">
    <source>
        <dbReference type="Proteomes" id="UP000308197"/>
    </source>
</evidence>
<name>A0A5C3PF70_9APHY</name>
<proteinExistence type="predicted"/>
<gene>
    <name evidence="3" type="ORF">K466DRAFT_601927</name>
</gene>
<reference evidence="3 4" key="1">
    <citation type="journal article" date="2019" name="Nat. Ecol. Evol.">
        <title>Megaphylogeny resolves global patterns of mushroom evolution.</title>
        <authorList>
            <person name="Varga T."/>
            <person name="Krizsan K."/>
            <person name="Foldi C."/>
            <person name="Dima B."/>
            <person name="Sanchez-Garcia M."/>
            <person name="Sanchez-Ramirez S."/>
            <person name="Szollosi G.J."/>
            <person name="Szarkandi J.G."/>
            <person name="Papp V."/>
            <person name="Albert L."/>
            <person name="Andreopoulos W."/>
            <person name="Angelini C."/>
            <person name="Antonin V."/>
            <person name="Barry K.W."/>
            <person name="Bougher N.L."/>
            <person name="Buchanan P."/>
            <person name="Buyck B."/>
            <person name="Bense V."/>
            <person name="Catcheside P."/>
            <person name="Chovatia M."/>
            <person name="Cooper J."/>
            <person name="Damon W."/>
            <person name="Desjardin D."/>
            <person name="Finy P."/>
            <person name="Geml J."/>
            <person name="Haridas S."/>
            <person name="Hughes K."/>
            <person name="Justo A."/>
            <person name="Karasinski D."/>
            <person name="Kautmanova I."/>
            <person name="Kiss B."/>
            <person name="Kocsube S."/>
            <person name="Kotiranta H."/>
            <person name="LaButti K.M."/>
            <person name="Lechner B.E."/>
            <person name="Liimatainen K."/>
            <person name="Lipzen A."/>
            <person name="Lukacs Z."/>
            <person name="Mihaltcheva S."/>
            <person name="Morgado L.N."/>
            <person name="Niskanen T."/>
            <person name="Noordeloos M.E."/>
            <person name="Ohm R.A."/>
            <person name="Ortiz-Santana B."/>
            <person name="Ovrebo C."/>
            <person name="Racz N."/>
            <person name="Riley R."/>
            <person name="Savchenko A."/>
            <person name="Shiryaev A."/>
            <person name="Soop K."/>
            <person name="Spirin V."/>
            <person name="Szebenyi C."/>
            <person name="Tomsovsky M."/>
            <person name="Tulloss R.E."/>
            <person name="Uehling J."/>
            <person name="Grigoriev I.V."/>
            <person name="Vagvolgyi C."/>
            <person name="Papp T."/>
            <person name="Martin F.M."/>
            <person name="Miettinen O."/>
            <person name="Hibbett D.S."/>
            <person name="Nagy L.G."/>
        </authorList>
    </citation>
    <scope>NUCLEOTIDE SEQUENCE [LARGE SCALE GENOMIC DNA]</scope>
    <source>
        <strain evidence="3 4">HHB13444</strain>
    </source>
</reference>
<feature type="domain" description="Heterokaryon incompatibility" evidence="1">
    <location>
        <begin position="24"/>
        <end position="123"/>
    </location>
</feature>
<evidence type="ECO:0000259" key="2">
    <source>
        <dbReference type="Pfam" id="PF26640"/>
    </source>
</evidence>